<organism evidence="4 5">
    <name type="scientific">Candidatus Pantoea multigeneris</name>
    <dbReference type="NCBI Taxonomy" id="2608357"/>
    <lineage>
        <taxon>Bacteria</taxon>
        <taxon>Pseudomonadati</taxon>
        <taxon>Pseudomonadota</taxon>
        <taxon>Gammaproteobacteria</taxon>
        <taxon>Enterobacterales</taxon>
        <taxon>Erwiniaceae</taxon>
        <taxon>Pantoea</taxon>
    </lineage>
</organism>
<name>A0ABX0R7P0_9GAMM</name>
<sequence>MSKIKLALAVLAGVLADGTTANTLTVQVTNDAGGVLSGQAVTLTGDNGVVFSRTALTTDDNGAATTDLTSTIAGTYQVTATLADGTAQSISVEFLAVPVAASNVVPVAATTSALDALKADFEKEVEWILHGIEVFGEAAEADLVALRNKFR</sequence>
<dbReference type="Gene3D" id="2.60.40.10">
    <property type="entry name" value="Immunoglobulins"/>
    <property type="match status" value="1"/>
</dbReference>
<reference evidence="4 5" key="1">
    <citation type="journal article" date="2019" name="bioRxiv">
        <title>Bacteria contribute to plant secondary compound degradation in a generalist herbivore system.</title>
        <authorList>
            <person name="Francoeur C.B."/>
            <person name="Khadempour L."/>
            <person name="Moreira-Soto R.D."/>
            <person name="Gotting K."/>
            <person name="Book A.J."/>
            <person name="Pinto-Tomas A.A."/>
            <person name="Keefover-Ring K."/>
            <person name="Currie C.R."/>
        </authorList>
    </citation>
    <scope>NUCLEOTIDE SEQUENCE [LARGE SCALE GENOMIC DNA]</scope>
    <source>
        <strain evidence="4">Acro-835</strain>
    </source>
</reference>
<dbReference type="Proteomes" id="UP001515683">
    <property type="component" value="Unassembled WGS sequence"/>
</dbReference>
<dbReference type="InterPro" id="IPR008964">
    <property type="entry name" value="Invasin/intimin_cell_adhesion"/>
</dbReference>
<keyword evidence="5" id="KW-1185">Reference proteome</keyword>
<dbReference type="Pfam" id="PF02369">
    <property type="entry name" value="Big_1"/>
    <property type="match status" value="1"/>
</dbReference>
<dbReference type="InterPro" id="IPR013783">
    <property type="entry name" value="Ig-like_fold"/>
</dbReference>
<protein>
    <submittedName>
        <fullName evidence="4">Ig domain-containing protein group 1 domain-containing protein</fullName>
    </submittedName>
</protein>
<feature type="signal peptide" evidence="2">
    <location>
        <begin position="1"/>
        <end position="21"/>
    </location>
</feature>
<accession>A0ABX0R7P0</accession>
<dbReference type="InterPro" id="IPR003344">
    <property type="entry name" value="Big_1_dom"/>
</dbReference>
<evidence type="ECO:0000313" key="4">
    <source>
        <dbReference type="EMBL" id="NIF20276.1"/>
    </source>
</evidence>
<evidence type="ECO:0000256" key="1">
    <source>
        <dbReference type="ARBA" id="ARBA00010116"/>
    </source>
</evidence>
<dbReference type="SUPFAM" id="SSF49373">
    <property type="entry name" value="Invasin/intimin cell-adhesion fragments"/>
    <property type="match status" value="1"/>
</dbReference>
<feature type="domain" description="Big-1" evidence="3">
    <location>
        <begin position="4"/>
        <end position="95"/>
    </location>
</feature>
<dbReference type="SMART" id="SM00634">
    <property type="entry name" value="BID_1"/>
    <property type="match status" value="1"/>
</dbReference>
<gene>
    <name evidence="4" type="ORF">F3J40_01410</name>
</gene>
<comment type="similarity">
    <text evidence="1">Belongs to the intimin/invasin family.</text>
</comment>
<dbReference type="PROSITE" id="PS51127">
    <property type="entry name" value="BIG1"/>
    <property type="match status" value="1"/>
</dbReference>
<proteinExistence type="inferred from homology"/>
<evidence type="ECO:0000259" key="3">
    <source>
        <dbReference type="PROSITE" id="PS51127"/>
    </source>
</evidence>
<evidence type="ECO:0000256" key="2">
    <source>
        <dbReference type="SAM" id="SignalP"/>
    </source>
</evidence>
<keyword evidence="2" id="KW-0732">Signal</keyword>
<dbReference type="EMBL" id="VWXF01000001">
    <property type="protein sequence ID" value="NIF20276.1"/>
    <property type="molecule type" value="Genomic_DNA"/>
</dbReference>
<dbReference type="RefSeq" id="WP_167012207.1">
    <property type="nucleotide sequence ID" value="NZ_VWXF01000001.1"/>
</dbReference>
<feature type="chain" id="PRO_5047504663" evidence="2">
    <location>
        <begin position="22"/>
        <end position="151"/>
    </location>
</feature>
<evidence type="ECO:0000313" key="5">
    <source>
        <dbReference type="Proteomes" id="UP001515683"/>
    </source>
</evidence>
<comment type="caution">
    <text evidence="4">The sequence shown here is derived from an EMBL/GenBank/DDBJ whole genome shotgun (WGS) entry which is preliminary data.</text>
</comment>